<name>A0A562QPN7_9PSED</name>
<reference evidence="1 2" key="1">
    <citation type="journal article" date="2015" name="Stand. Genomic Sci.">
        <title>Genomic Encyclopedia of Bacterial and Archaeal Type Strains, Phase III: the genomes of soil and plant-associated and newly described type strains.</title>
        <authorList>
            <person name="Whitman W.B."/>
            <person name="Woyke T."/>
            <person name="Klenk H.P."/>
            <person name="Zhou Y."/>
            <person name="Lilburn T.G."/>
            <person name="Beck B.J."/>
            <person name="De Vos P."/>
            <person name="Vandamme P."/>
            <person name="Eisen J.A."/>
            <person name="Garrity G."/>
            <person name="Hugenholtz P."/>
            <person name="Kyrpides N.C."/>
        </authorList>
    </citation>
    <scope>NUCLEOTIDE SEQUENCE [LARGE SCALE GENOMIC DNA]</scope>
    <source>
        <strain evidence="1 2">CGMCC 1.6858</strain>
    </source>
</reference>
<gene>
    <name evidence="1" type="ORF">IQ22_00395</name>
</gene>
<comment type="caution">
    <text evidence="1">The sequence shown here is derived from an EMBL/GenBank/DDBJ whole genome shotgun (WGS) entry which is preliminary data.</text>
</comment>
<organism evidence="1 2">
    <name type="scientific">Pseudomonas duriflava</name>
    <dbReference type="NCBI Taxonomy" id="459528"/>
    <lineage>
        <taxon>Bacteria</taxon>
        <taxon>Pseudomonadati</taxon>
        <taxon>Pseudomonadota</taxon>
        <taxon>Gammaproteobacteria</taxon>
        <taxon>Pseudomonadales</taxon>
        <taxon>Pseudomonadaceae</taxon>
        <taxon>Pseudomonas</taxon>
    </lineage>
</organism>
<protein>
    <submittedName>
        <fullName evidence="1">Uncharacterized protein</fullName>
    </submittedName>
</protein>
<sequence length="48" mass="5526">MSIPPRETWEALYARPMIEGRAFIEGRYGNSLNAFDQYTELKATCSKL</sequence>
<dbReference type="EMBL" id="VLKY01000001">
    <property type="protein sequence ID" value="TWI58687.1"/>
    <property type="molecule type" value="Genomic_DNA"/>
</dbReference>
<accession>A0A562QPN7</accession>
<dbReference type="Proteomes" id="UP000316905">
    <property type="component" value="Unassembled WGS sequence"/>
</dbReference>
<evidence type="ECO:0000313" key="1">
    <source>
        <dbReference type="EMBL" id="TWI58687.1"/>
    </source>
</evidence>
<keyword evidence="2" id="KW-1185">Reference proteome</keyword>
<dbReference type="RefSeq" id="WP_158635399.1">
    <property type="nucleotide sequence ID" value="NZ_VLKY01000001.1"/>
</dbReference>
<proteinExistence type="predicted"/>
<evidence type="ECO:0000313" key="2">
    <source>
        <dbReference type="Proteomes" id="UP000316905"/>
    </source>
</evidence>
<dbReference type="AlphaFoldDB" id="A0A562QPN7"/>